<gene>
    <name evidence="2" type="ORF">HETIRDRAFT_454097</name>
</gene>
<dbReference type="RefSeq" id="XP_009550043.1">
    <property type="nucleotide sequence ID" value="XM_009551748.1"/>
</dbReference>
<dbReference type="KEGG" id="hir:HETIRDRAFT_454097"/>
<name>W4JX55_HETIT</name>
<protein>
    <submittedName>
        <fullName evidence="2">Uncharacterized protein</fullName>
    </submittedName>
</protein>
<accession>W4JX55</accession>
<reference evidence="2 3" key="1">
    <citation type="journal article" date="2012" name="New Phytol.">
        <title>Insight into trade-off between wood decay and parasitism from the genome of a fungal forest pathogen.</title>
        <authorList>
            <person name="Olson A."/>
            <person name="Aerts A."/>
            <person name="Asiegbu F."/>
            <person name="Belbahri L."/>
            <person name="Bouzid O."/>
            <person name="Broberg A."/>
            <person name="Canback B."/>
            <person name="Coutinho P.M."/>
            <person name="Cullen D."/>
            <person name="Dalman K."/>
            <person name="Deflorio G."/>
            <person name="van Diepen L.T."/>
            <person name="Dunand C."/>
            <person name="Duplessis S."/>
            <person name="Durling M."/>
            <person name="Gonthier P."/>
            <person name="Grimwood J."/>
            <person name="Fossdal C.G."/>
            <person name="Hansson D."/>
            <person name="Henrissat B."/>
            <person name="Hietala A."/>
            <person name="Himmelstrand K."/>
            <person name="Hoffmeister D."/>
            <person name="Hogberg N."/>
            <person name="James T.Y."/>
            <person name="Karlsson M."/>
            <person name="Kohler A."/>
            <person name="Kues U."/>
            <person name="Lee Y.H."/>
            <person name="Lin Y.C."/>
            <person name="Lind M."/>
            <person name="Lindquist E."/>
            <person name="Lombard V."/>
            <person name="Lucas S."/>
            <person name="Lunden K."/>
            <person name="Morin E."/>
            <person name="Murat C."/>
            <person name="Park J."/>
            <person name="Raffaello T."/>
            <person name="Rouze P."/>
            <person name="Salamov A."/>
            <person name="Schmutz J."/>
            <person name="Solheim H."/>
            <person name="Stahlberg J."/>
            <person name="Velez H."/>
            <person name="de Vries R.P."/>
            <person name="Wiebenga A."/>
            <person name="Woodward S."/>
            <person name="Yakovlev I."/>
            <person name="Garbelotto M."/>
            <person name="Martin F."/>
            <person name="Grigoriev I.V."/>
            <person name="Stenlid J."/>
        </authorList>
    </citation>
    <scope>NUCLEOTIDE SEQUENCE [LARGE SCALE GENOMIC DNA]</scope>
    <source>
        <strain evidence="2 3">TC 32-1</strain>
    </source>
</reference>
<evidence type="ECO:0000313" key="3">
    <source>
        <dbReference type="Proteomes" id="UP000030671"/>
    </source>
</evidence>
<dbReference type="Proteomes" id="UP000030671">
    <property type="component" value="Unassembled WGS sequence"/>
</dbReference>
<dbReference type="HOGENOM" id="CLU_052689_1_0_1"/>
<dbReference type="AlphaFoldDB" id="W4JX55"/>
<evidence type="ECO:0000256" key="1">
    <source>
        <dbReference type="SAM" id="MobiDB-lite"/>
    </source>
</evidence>
<proteinExistence type="predicted"/>
<dbReference type="InParanoid" id="W4JX55"/>
<feature type="compositionally biased region" description="Pro residues" evidence="1">
    <location>
        <begin position="327"/>
        <end position="338"/>
    </location>
</feature>
<keyword evidence="3" id="KW-1185">Reference proteome</keyword>
<feature type="region of interest" description="Disordered" evidence="1">
    <location>
        <begin position="310"/>
        <end position="346"/>
    </location>
</feature>
<evidence type="ECO:0000313" key="2">
    <source>
        <dbReference type="EMBL" id="ETW78039.1"/>
    </source>
</evidence>
<dbReference type="InterPro" id="IPR032675">
    <property type="entry name" value="LRR_dom_sf"/>
</dbReference>
<dbReference type="EMBL" id="KI925462">
    <property type="protein sequence ID" value="ETW78039.1"/>
    <property type="molecule type" value="Genomic_DNA"/>
</dbReference>
<organism evidence="2 3">
    <name type="scientific">Heterobasidion irregulare (strain TC 32-1)</name>
    <dbReference type="NCBI Taxonomy" id="747525"/>
    <lineage>
        <taxon>Eukaryota</taxon>
        <taxon>Fungi</taxon>
        <taxon>Dikarya</taxon>
        <taxon>Basidiomycota</taxon>
        <taxon>Agaricomycotina</taxon>
        <taxon>Agaricomycetes</taxon>
        <taxon>Russulales</taxon>
        <taxon>Bondarzewiaceae</taxon>
        <taxon>Heterobasidion</taxon>
        <taxon>Heterobasidion annosum species complex</taxon>
    </lineage>
</organism>
<sequence>MNHPIITRSDSLLSTAPSVHFPRVREEGSSRLHDLPNELWLQIFEWATFDPGFPNSLETAFSDLHYHLNLEWHHIDMSLETKSSLVCVCRRWYALATPLLYQAVVVMNENVHSLFRTLKQATEIPNGIMLGSLVRRLDVCLEREFDLPELGEIFGYISHLRILISASIYENDAKGAFEIAASRCSPTLQELVADVSSPLFSGFLERLPNLRTLHHSDFCPYVLPPLPNLRSMASDNCHSVCSAHFSEDATMPELEATTNISKPVFKALAENCPHLTHLGFHFPPTEKWNDEPDEPDEPIQNEVQEFGYHEDTSDASDDGQPGIATDSPPPIDSPPPAVPKYKAGDGANAPSLQVVQLLDRDMVYGVRRKYSRDLARALETLPGVRVEDHEGIDLRHLLPRLAAM</sequence>
<dbReference type="SUPFAM" id="SSF52047">
    <property type="entry name" value="RNI-like"/>
    <property type="match status" value="1"/>
</dbReference>
<dbReference type="OrthoDB" id="3226623at2759"/>
<dbReference type="Gene3D" id="3.80.10.10">
    <property type="entry name" value="Ribonuclease Inhibitor"/>
    <property type="match status" value="1"/>
</dbReference>
<dbReference type="GeneID" id="20676464"/>